<sequence length="301" mass="33033">MHWTRGKTLGSGGFGFVSIATTHRDGGHNPHIPAVVAVKSTNISQSKSLSMEKDLLHKFKSCPCILRCFGDQITTENGRNLYNIILEYAPGGSLADKILSKGLPEDVVSHHAKSIATALVHIHKHGYVHCDVKPQNVLLVGEDAKLADFGSCKKIGDSVGEQQGFRGTVLYAAPESISRLEYSAATDVWALGCTVLSMLTGRAPWEIAKGATATDVLMMIGCSDRIPEIPNVVSKEARDFLRKCFVKNPAARCRAESLLRHPFLKMGARRRRHHHHGHHPLSSKLQSLLPQCFHVPKIHVH</sequence>
<dbReference type="PROSITE" id="PS00107">
    <property type="entry name" value="PROTEIN_KINASE_ATP"/>
    <property type="match status" value="1"/>
</dbReference>
<keyword evidence="1" id="KW-0808">Transferase</keyword>
<dbReference type="CDD" id="cd06606">
    <property type="entry name" value="STKc_MAPKKK"/>
    <property type="match status" value="1"/>
</dbReference>
<dbReference type="InterPro" id="IPR008271">
    <property type="entry name" value="Ser/Thr_kinase_AS"/>
</dbReference>
<comment type="similarity">
    <text evidence="6">Belongs to the protein kinase superfamily.</text>
</comment>
<dbReference type="Proteomes" id="UP001567538">
    <property type="component" value="Unassembled WGS sequence"/>
</dbReference>
<proteinExistence type="inferred from homology"/>
<dbReference type="InterPro" id="IPR052751">
    <property type="entry name" value="Plant_MAPKKK"/>
</dbReference>
<dbReference type="GO" id="GO:0005524">
    <property type="term" value="F:ATP binding"/>
    <property type="evidence" value="ECO:0007669"/>
    <property type="project" value="UniProtKB-UniRule"/>
</dbReference>
<dbReference type="InterPro" id="IPR000719">
    <property type="entry name" value="Prot_kinase_dom"/>
</dbReference>
<keyword evidence="3" id="KW-0418">Kinase</keyword>
<keyword evidence="9" id="KW-1185">Reference proteome</keyword>
<feature type="binding site" evidence="5">
    <location>
        <position position="39"/>
    </location>
    <ligand>
        <name>ATP</name>
        <dbReference type="ChEBI" id="CHEBI:30616"/>
    </ligand>
</feature>
<comment type="caution">
    <text evidence="8">The sequence shown here is derived from an EMBL/GenBank/DDBJ whole genome shotgun (WGS) entry which is preliminary data.</text>
</comment>
<evidence type="ECO:0000256" key="2">
    <source>
        <dbReference type="ARBA" id="ARBA00022741"/>
    </source>
</evidence>
<protein>
    <submittedName>
        <fullName evidence="8">Mitogen-activated protein kinase kinase kinase 20-like</fullName>
    </submittedName>
</protein>
<keyword evidence="4 5" id="KW-0067">ATP-binding</keyword>
<evidence type="ECO:0000256" key="1">
    <source>
        <dbReference type="ARBA" id="ARBA00022679"/>
    </source>
</evidence>
<dbReference type="GO" id="GO:0004674">
    <property type="term" value="F:protein serine/threonine kinase activity"/>
    <property type="evidence" value="ECO:0007669"/>
    <property type="project" value="UniProtKB-KW"/>
</dbReference>
<dbReference type="PROSITE" id="PS50011">
    <property type="entry name" value="PROTEIN_KINASE_DOM"/>
    <property type="match status" value="1"/>
</dbReference>
<dbReference type="PANTHER" id="PTHR48011">
    <property type="entry name" value="CCR4-NOT TRANSCRIPTIONAL COMPLEX SUBUNIT CAF120-RELATED"/>
    <property type="match status" value="1"/>
</dbReference>
<accession>A0ABD1HZT4</accession>
<evidence type="ECO:0000313" key="8">
    <source>
        <dbReference type="EMBL" id="KAL1561979.1"/>
    </source>
</evidence>
<dbReference type="SMART" id="SM00220">
    <property type="entry name" value="S_TKc"/>
    <property type="match status" value="1"/>
</dbReference>
<evidence type="ECO:0000256" key="6">
    <source>
        <dbReference type="RuleBase" id="RU000304"/>
    </source>
</evidence>
<organism evidence="8 9">
    <name type="scientific">Salvia divinorum</name>
    <name type="common">Maria pastora</name>
    <name type="synonym">Diviner's sage</name>
    <dbReference type="NCBI Taxonomy" id="28513"/>
    <lineage>
        <taxon>Eukaryota</taxon>
        <taxon>Viridiplantae</taxon>
        <taxon>Streptophyta</taxon>
        <taxon>Embryophyta</taxon>
        <taxon>Tracheophyta</taxon>
        <taxon>Spermatophyta</taxon>
        <taxon>Magnoliopsida</taxon>
        <taxon>eudicotyledons</taxon>
        <taxon>Gunneridae</taxon>
        <taxon>Pentapetalae</taxon>
        <taxon>asterids</taxon>
        <taxon>lamiids</taxon>
        <taxon>Lamiales</taxon>
        <taxon>Lamiaceae</taxon>
        <taxon>Nepetoideae</taxon>
        <taxon>Mentheae</taxon>
        <taxon>Salviinae</taxon>
        <taxon>Salvia</taxon>
        <taxon>Salvia subgen. Calosphace</taxon>
    </lineage>
</organism>
<evidence type="ECO:0000256" key="3">
    <source>
        <dbReference type="ARBA" id="ARBA00022777"/>
    </source>
</evidence>
<dbReference type="PROSITE" id="PS00108">
    <property type="entry name" value="PROTEIN_KINASE_ST"/>
    <property type="match status" value="1"/>
</dbReference>
<dbReference type="SUPFAM" id="SSF56112">
    <property type="entry name" value="Protein kinase-like (PK-like)"/>
    <property type="match status" value="1"/>
</dbReference>
<keyword evidence="2 5" id="KW-0547">Nucleotide-binding</keyword>
<reference evidence="8 9" key="1">
    <citation type="submission" date="2024-06" db="EMBL/GenBank/DDBJ databases">
        <title>A chromosome level genome sequence of Diviner's sage (Salvia divinorum).</title>
        <authorList>
            <person name="Ford S.A."/>
            <person name="Ro D.-K."/>
            <person name="Ness R.W."/>
            <person name="Phillips M.A."/>
        </authorList>
    </citation>
    <scope>NUCLEOTIDE SEQUENCE [LARGE SCALE GENOMIC DNA]</scope>
    <source>
        <strain evidence="8">SAF-2024a</strain>
        <tissue evidence="8">Leaf</tissue>
    </source>
</reference>
<gene>
    <name evidence="8" type="ORF">AAHA92_04611</name>
</gene>
<dbReference type="Pfam" id="PF00069">
    <property type="entry name" value="Pkinase"/>
    <property type="match status" value="1"/>
</dbReference>
<dbReference type="AlphaFoldDB" id="A0ABD1HZT4"/>
<evidence type="ECO:0000259" key="7">
    <source>
        <dbReference type="PROSITE" id="PS50011"/>
    </source>
</evidence>
<keyword evidence="6" id="KW-0723">Serine/threonine-protein kinase</keyword>
<dbReference type="InterPro" id="IPR011009">
    <property type="entry name" value="Kinase-like_dom_sf"/>
</dbReference>
<evidence type="ECO:0000256" key="5">
    <source>
        <dbReference type="PROSITE-ProRule" id="PRU10141"/>
    </source>
</evidence>
<dbReference type="InterPro" id="IPR017441">
    <property type="entry name" value="Protein_kinase_ATP_BS"/>
</dbReference>
<dbReference type="PANTHER" id="PTHR48011:SF18">
    <property type="entry name" value="MITOGEN-ACTIVATED PROTEIN KINASE KINASE KINASE 19-RELATED"/>
    <property type="match status" value="1"/>
</dbReference>
<evidence type="ECO:0000256" key="4">
    <source>
        <dbReference type="ARBA" id="ARBA00022840"/>
    </source>
</evidence>
<dbReference type="EMBL" id="JBEAFC010000003">
    <property type="protein sequence ID" value="KAL1561979.1"/>
    <property type="molecule type" value="Genomic_DNA"/>
</dbReference>
<evidence type="ECO:0000313" key="9">
    <source>
        <dbReference type="Proteomes" id="UP001567538"/>
    </source>
</evidence>
<dbReference type="Gene3D" id="3.30.200.20">
    <property type="entry name" value="Phosphorylase Kinase, domain 1"/>
    <property type="match status" value="1"/>
</dbReference>
<dbReference type="Gene3D" id="1.10.510.10">
    <property type="entry name" value="Transferase(Phosphotransferase) domain 1"/>
    <property type="match status" value="1"/>
</dbReference>
<name>A0ABD1HZT4_SALDI</name>
<feature type="domain" description="Protein kinase" evidence="7">
    <location>
        <begin position="3"/>
        <end position="264"/>
    </location>
</feature>